<name>A0A375B801_9BURK</name>
<proteinExistence type="predicted"/>
<reference evidence="1" key="1">
    <citation type="submission" date="2018-01" db="EMBL/GenBank/DDBJ databases">
        <authorList>
            <person name="Clerissi C."/>
        </authorList>
    </citation>
    <scope>NUCLEOTIDE SEQUENCE</scope>
    <source>
        <strain evidence="1">Cupriavidus taiwanensis STM 3521</strain>
    </source>
</reference>
<dbReference type="InterPro" id="IPR025534">
    <property type="entry name" value="DUF4420"/>
</dbReference>
<organism evidence="1">
    <name type="scientific">Cupriavidus taiwanensis</name>
    <dbReference type="NCBI Taxonomy" id="164546"/>
    <lineage>
        <taxon>Bacteria</taxon>
        <taxon>Pseudomonadati</taxon>
        <taxon>Pseudomonadota</taxon>
        <taxon>Betaproteobacteria</taxon>
        <taxon>Burkholderiales</taxon>
        <taxon>Burkholderiaceae</taxon>
        <taxon>Cupriavidus</taxon>
    </lineage>
</organism>
<dbReference type="EMBL" id="OFSP01000001">
    <property type="protein sequence ID" value="SOY39714.1"/>
    <property type="molecule type" value="Genomic_DNA"/>
</dbReference>
<sequence length="315" mass="35222">MCGQKLFPRTSVVRRHLEYGRWKIAESADEFDANRIVLPSAPHFVPLAAFLAVELVKAGIGNQRPLQEVLNDVEPLLELALLRSTLGEEHILGLVGELICLETLLDAVANCPEARSAVLDMWRGHEVGERDFVIGSTSLEIKSTQLESSTHAISGVHQVEVDGRYPSEQRLMLLSVGLIPAIQEGQTLPDIVQRIVHRLSAGVTEANGQFTPLQNRFLDDVYRYGSTGSRGYDHRTDSTSKAYSTRYKSTFTPRLYEMADEQMLILRHRDVDGRFVRPGSLQYTLDLPSMINGINPAANWKHSVTAMIRKYLNIA</sequence>
<evidence type="ECO:0000313" key="1">
    <source>
        <dbReference type="EMBL" id="SOY39714.1"/>
    </source>
</evidence>
<evidence type="ECO:0008006" key="2">
    <source>
        <dbReference type="Google" id="ProtNLM"/>
    </source>
</evidence>
<gene>
    <name evidence="1" type="ORF">CBM2589_B10035</name>
</gene>
<accession>A0A375B801</accession>
<protein>
    <recommendedName>
        <fullName evidence="2">PD-(D/E)XK motif protein</fullName>
    </recommendedName>
</protein>
<dbReference type="Proteomes" id="UP000256297">
    <property type="component" value="Chromosome CBM2589_b"/>
</dbReference>
<comment type="caution">
    <text evidence="1">The sequence shown here is derived from an EMBL/GenBank/DDBJ whole genome shotgun (WGS) entry which is preliminary data.</text>
</comment>
<dbReference type="AlphaFoldDB" id="A0A375B801"/>
<dbReference type="Pfam" id="PF14390">
    <property type="entry name" value="DUF4420"/>
    <property type="match status" value="1"/>
</dbReference>